<protein>
    <submittedName>
        <fullName evidence="8">Bacteriorhodopsin</fullName>
    </submittedName>
</protein>
<evidence type="ECO:0000256" key="6">
    <source>
        <dbReference type="SAM" id="MobiDB-lite"/>
    </source>
</evidence>
<dbReference type="PRINTS" id="PR00251">
    <property type="entry name" value="BACTRLOPSIN"/>
</dbReference>
<dbReference type="AlphaFoldDB" id="A0A923N3R2"/>
<proteinExistence type="inferred from homology"/>
<feature type="transmembrane region" description="Helical" evidence="7">
    <location>
        <begin position="57"/>
        <end position="78"/>
    </location>
</feature>
<keyword evidence="9" id="KW-1185">Reference proteome</keyword>
<accession>A0A923N3R2</accession>
<sequence>MFYIFWNPLYAIAKTQGENITRVYRGSAMFLTIQWLLYPIVWLIGDTGMKVVSPFTTTVLFLIIPIVSKAGFGFFNLLKLRDLPAEDKPTPKPPHPYEPIHKFGPV</sequence>
<keyword evidence="4 7" id="KW-1133">Transmembrane helix</keyword>
<dbReference type="SUPFAM" id="SSF81321">
    <property type="entry name" value="Family A G protein-coupled receptor-like"/>
    <property type="match status" value="1"/>
</dbReference>
<comment type="similarity">
    <text evidence="2">Belongs to the archaeal/bacterial/fungal opsin family.</text>
</comment>
<organism evidence="8 9">
    <name type="scientific">Pontibacter cellulosilyticus</name>
    <dbReference type="NCBI Taxonomy" id="1720253"/>
    <lineage>
        <taxon>Bacteria</taxon>
        <taxon>Pseudomonadati</taxon>
        <taxon>Bacteroidota</taxon>
        <taxon>Cytophagia</taxon>
        <taxon>Cytophagales</taxon>
        <taxon>Hymenobacteraceae</taxon>
        <taxon>Pontibacter</taxon>
    </lineage>
</organism>
<gene>
    <name evidence="8" type="ORF">H8S84_03765</name>
</gene>
<dbReference type="Gene3D" id="1.20.1070.10">
    <property type="entry name" value="Rhodopsin 7-helix transmembrane proteins"/>
    <property type="match status" value="1"/>
</dbReference>
<keyword evidence="5 7" id="KW-0472">Membrane</keyword>
<comment type="caution">
    <text evidence="8">The sequence shown here is derived from an EMBL/GenBank/DDBJ whole genome shotgun (WGS) entry which is preliminary data.</text>
</comment>
<comment type="subcellular location">
    <subcellularLocation>
        <location evidence="1">Membrane</location>
        <topology evidence="1">Multi-pass membrane protein</topology>
    </subcellularLocation>
</comment>
<evidence type="ECO:0000313" key="9">
    <source>
        <dbReference type="Proteomes" id="UP000603640"/>
    </source>
</evidence>
<dbReference type="GO" id="GO:0016020">
    <property type="term" value="C:membrane"/>
    <property type="evidence" value="ECO:0007669"/>
    <property type="project" value="UniProtKB-SubCell"/>
</dbReference>
<dbReference type="InterPro" id="IPR001425">
    <property type="entry name" value="Arc/bac/fun_rhodopsins"/>
</dbReference>
<feature type="region of interest" description="Disordered" evidence="6">
    <location>
        <begin position="87"/>
        <end position="106"/>
    </location>
</feature>
<keyword evidence="3 7" id="KW-0812">Transmembrane</keyword>
<evidence type="ECO:0000256" key="2">
    <source>
        <dbReference type="ARBA" id="ARBA00008130"/>
    </source>
</evidence>
<evidence type="ECO:0000256" key="3">
    <source>
        <dbReference type="ARBA" id="ARBA00022692"/>
    </source>
</evidence>
<dbReference type="Proteomes" id="UP000603640">
    <property type="component" value="Unassembled WGS sequence"/>
</dbReference>
<evidence type="ECO:0000256" key="5">
    <source>
        <dbReference type="ARBA" id="ARBA00023136"/>
    </source>
</evidence>
<name>A0A923N3R2_9BACT</name>
<evidence type="ECO:0000256" key="4">
    <source>
        <dbReference type="ARBA" id="ARBA00022989"/>
    </source>
</evidence>
<dbReference type="EMBL" id="JACRVF010000001">
    <property type="protein sequence ID" value="MBC5991948.1"/>
    <property type="molecule type" value="Genomic_DNA"/>
</dbReference>
<reference evidence="8" key="1">
    <citation type="submission" date="2020-08" db="EMBL/GenBank/DDBJ databases">
        <title>Pontibacter sp. SD6 16S ribosomal RNA gene Genome sequencing and assembly.</title>
        <authorList>
            <person name="Kang M."/>
        </authorList>
    </citation>
    <scope>NUCLEOTIDE SEQUENCE</scope>
    <source>
        <strain evidence="8">SD6</strain>
    </source>
</reference>
<evidence type="ECO:0000256" key="7">
    <source>
        <dbReference type="SAM" id="Phobius"/>
    </source>
</evidence>
<dbReference type="Pfam" id="PF01036">
    <property type="entry name" value="Bac_rhodopsin"/>
    <property type="match status" value="1"/>
</dbReference>
<feature type="transmembrane region" description="Helical" evidence="7">
    <location>
        <begin position="23"/>
        <end position="45"/>
    </location>
</feature>
<evidence type="ECO:0000256" key="1">
    <source>
        <dbReference type="ARBA" id="ARBA00004141"/>
    </source>
</evidence>
<evidence type="ECO:0000313" key="8">
    <source>
        <dbReference type="EMBL" id="MBC5991948.1"/>
    </source>
</evidence>